<dbReference type="InterPro" id="IPR058031">
    <property type="entry name" value="AAA_lid_NorR"/>
</dbReference>
<dbReference type="STRING" id="861450.HMPREF0080_00160"/>
<gene>
    <name evidence="4" type="ORF">HMPREF0080_00160</name>
</gene>
<dbReference type="HOGENOM" id="CLU_000445_8_5_9"/>
<dbReference type="InterPro" id="IPR035965">
    <property type="entry name" value="PAS-like_dom_sf"/>
</dbReference>
<dbReference type="SMART" id="SM00091">
    <property type="entry name" value="PAS"/>
    <property type="match status" value="1"/>
</dbReference>
<sequence length="610" mass="69091">MFQLAHKVVSTLSPSNVEYIIMNADLESQDECIQEALALGCETFITGGGSAVRFSQNYNLPLVEFQISDIDYIKAIRLAKEQGYTKIGVAYYRYATPPNCTFYSQLLKVNLLPLTFESLSELKTLISNSDCDVFIGASGAIEAARELKRPEIPLYAGEETIRNACTQAAKLSKQVYEAKRNQTIFHMVLNTSQLGIIITDTSGNIEFINKTMQSYINITQHQALSLTVQELFPNISLPKFLKSGLQSTDRYHLINSVMMRCVFERIVINRLNIGVIMSFHPNPHNLRNNSKKNFYSISPVHNLDNITAYSPSMKNLVNTCKHLSPITNHTVIIGPPGSGREEIANCLHNASKRASNPCITIDLATIDDENAISVLLGYTQKNRTTTGLLVDGNNGSIILKNLNLTTPRTRSIILRALNSRQFFMPGMESPITFDIIFYTLLTDPEYDALYTDIRHLLSIMRIDVPGLHSRKEDIPYLFKKYISALTSKKTVTLTNAMEYLLQTYSWPGNVVELRAIRAKYITIMKSVEHKTVQNRYHALLQSIGEKDIIDDVKRRYAPIMTKDFNNPGFKQGIEELKILLKYTYNDIGNLLEISRTTLWRALREKQKNTR</sequence>
<dbReference type="Pfam" id="PF06506">
    <property type="entry name" value="PrpR_N"/>
    <property type="match status" value="1"/>
</dbReference>
<dbReference type="Gene3D" id="3.40.50.300">
    <property type="entry name" value="P-loop containing nucleotide triphosphate hydrolases"/>
    <property type="match status" value="1"/>
</dbReference>
<dbReference type="AlphaFoldDB" id="G9YEV0"/>
<dbReference type="SUPFAM" id="SSF52540">
    <property type="entry name" value="P-loop containing nucleoside triphosphate hydrolases"/>
    <property type="match status" value="1"/>
</dbReference>
<dbReference type="Gene3D" id="3.30.450.20">
    <property type="entry name" value="PAS domain"/>
    <property type="match status" value="1"/>
</dbReference>
<dbReference type="GO" id="GO:0003677">
    <property type="term" value="F:DNA binding"/>
    <property type="evidence" value="ECO:0007669"/>
    <property type="project" value="InterPro"/>
</dbReference>
<dbReference type="SUPFAM" id="SSF159800">
    <property type="entry name" value="PrpR receptor domain-like"/>
    <property type="match status" value="1"/>
</dbReference>
<dbReference type="Pfam" id="PF25601">
    <property type="entry name" value="AAA_lid_14"/>
    <property type="match status" value="1"/>
</dbReference>
<dbReference type="SUPFAM" id="SSF55785">
    <property type="entry name" value="PYP-like sensor domain (PAS domain)"/>
    <property type="match status" value="1"/>
</dbReference>
<keyword evidence="2" id="KW-0067">ATP-binding</keyword>
<dbReference type="Gene3D" id="1.10.8.60">
    <property type="match status" value="1"/>
</dbReference>
<dbReference type="CDD" id="cd00009">
    <property type="entry name" value="AAA"/>
    <property type="match status" value="1"/>
</dbReference>
<organism evidence="4 5">
    <name type="scientific">Anaeroglobus geminatus F0357</name>
    <dbReference type="NCBI Taxonomy" id="861450"/>
    <lineage>
        <taxon>Bacteria</taxon>
        <taxon>Bacillati</taxon>
        <taxon>Bacillota</taxon>
        <taxon>Negativicutes</taxon>
        <taxon>Veillonellales</taxon>
        <taxon>Veillonellaceae</taxon>
        <taxon>Anaeroglobus</taxon>
    </lineage>
</organism>
<name>G9YEV0_9FIRM</name>
<feature type="domain" description="Sigma-54 factor interaction" evidence="3">
    <location>
        <begin position="306"/>
        <end position="522"/>
    </location>
</feature>
<dbReference type="Proteomes" id="UP000005481">
    <property type="component" value="Unassembled WGS sequence"/>
</dbReference>
<dbReference type="InterPro" id="IPR010524">
    <property type="entry name" value="Sig_transdc_resp-reg_PrpR_N"/>
</dbReference>
<dbReference type="InterPro" id="IPR002078">
    <property type="entry name" value="Sigma_54_int"/>
</dbReference>
<dbReference type="InterPro" id="IPR027417">
    <property type="entry name" value="P-loop_NTPase"/>
</dbReference>
<accession>G9YEV0</accession>
<reference evidence="4 5" key="1">
    <citation type="submission" date="2011-08" db="EMBL/GenBank/DDBJ databases">
        <authorList>
            <person name="Weinstock G."/>
            <person name="Sodergren E."/>
            <person name="Clifton S."/>
            <person name="Fulton L."/>
            <person name="Fulton B."/>
            <person name="Courtney L."/>
            <person name="Fronick C."/>
            <person name="Harrison M."/>
            <person name="Strong C."/>
            <person name="Farmer C."/>
            <person name="Delahaunty K."/>
            <person name="Markovic C."/>
            <person name="Hall O."/>
            <person name="Minx P."/>
            <person name="Tomlinson C."/>
            <person name="Mitreva M."/>
            <person name="Hou S."/>
            <person name="Chen J."/>
            <person name="Wollam A."/>
            <person name="Pepin K.H."/>
            <person name="Johnson M."/>
            <person name="Bhonagiri V."/>
            <person name="Zhang X."/>
            <person name="Suruliraj S."/>
            <person name="Warren W."/>
            <person name="Chinwalla A."/>
            <person name="Mardis E.R."/>
            <person name="Wilson R.K."/>
        </authorList>
    </citation>
    <scope>NUCLEOTIDE SEQUENCE [LARGE SCALE GENOMIC DNA]</scope>
    <source>
        <strain evidence="4 5">F0357</strain>
    </source>
</reference>
<keyword evidence="5" id="KW-1185">Reference proteome</keyword>
<evidence type="ECO:0000313" key="4">
    <source>
        <dbReference type="EMBL" id="EHM43511.1"/>
    </source>
</evidence>
<proteinExistence type="predicted"/>
<comment type="caution">
    <text evidence="4">The sequence shown here is derived from an EMBL/GenBank/DDBJ whole genome shotgun (WGS) entry which is preliminary data.</text>
</comment>
<dbReference type="Gene3D" id="3.40.50.10660">
    <property type="entry name" value="PrpR receptor domain-like"/>
    <property type="match status" value="1"/>
</dbReference>
<keyword evidence="1" id="KW-0547">Nucleotide-binding</keyword>
<dbReference type="EMBL" id="AGCJ01000007">
    <property type="protein sequence ID" value="EHM43511.1"/>
    <property type="molecule type" value="Genomic_DNA"/>
</dbReference>
<dbReference type="GO" id="GO:0005524">
    <property type="term" value="F:ATP binding"/>
    <property type="evidence" value="ECO:0007669"/>
    <property type="project" value="UniProtKB-KW"/>
</dbReference>
<dbReference type="CDD" id="cd00130">
    <property type="entry name" value="PAS"/>
    <property type="match status" value="1"/>
</dbReference>
<dbReference type="InterPro" id="IPR000014">
    <property type="entry name" value="PAS"/>
</dbReference>
<dbReference type="PANTHER" id="PTHR32071">
    <property type="entry name" value="TRANSCRIPTIONAL REGULATORY PROTEIN"/>
    <property type="match status" value="1"/>
</dbReference>
<dbReference type="Pfam" id="PF00158">
    <property type="entry name" value="Sigma54_activat"/>
    <property type="match status" value="1"/>
</dbReference>
<dbReference type="Gene3D" id="3.40.50.2300">
    <property type="match status" value="1"/>
</dbReference>
<evidence type="ECO:0000313" key="5">
    <source>
        <dbReference type="Proteomes" id="UP000005481"/>
    </source>
</evidence>
<dbReference type="eggNOG" id="COG3829">
    <property type="taxonomic scope" value="Bacteria"/>
</dbReference>
<evidence type="ECO:0000256" key="2">
    <source>
        <dbReference type="ARBA" id="ARBA00022840"/>
    </source>
</evidence>
<dbReference type="PROSITE" id="PS50045">
    <property type="entry name" value="SIGMA54_INTERACT_4"/>
    <property type="match status" value="1"/>
</dbReference>
<dbReference type="GO" id="GO:0000156">
    <property type="term" value="F:phosphorelay response regulator activity"/>
    <property type="evidence" value="ECO:0007669"/>
    <property type="project" value="InterPro"/>
</dbReference>
<dbReference type="GO" id="GO:0006355">
    <property type="term" value="P:regulation of DNA-templated transcription"/>
    <property type="evidence" value="ECO:0007669"/>
    <property type="project" value="InterPro"/>
</dbReference>
<evidence type="ECO:0000259" key="3">
    <source>
        <dbReference type="PROSITE" id="PS50045"/>
    </source>
</evidence>
<protein>
    <submittedName>
        <fullName evidence="4">Sigma-54 interaction domain protein</fullName>
    </submittedName>
</protein>
<evidence type="ECO:0000256" key="1">
    <source>
        <dbReference type="ARBA" id="ARBA00022741"/>
    </source>
</evidence>